<keyword evidence="4" id="KW-1185">Reference proteome</keyword>
<accession>Q2IUU7</accession>
<name>Q2IUU7_RHOP2</name>
<dbReference type="KEGG" id="rpb:RPB_3317"/>
<dbReference type="EMBL" id="CP000250">
    <property type="protein sequence ID" value="ABD08013.1"/>
    <property type="molecule type" value="Genomic_DNA"/>
</dbReference>
<dbReference type="InterPro" id="IPR011006">
    <property type="entry name" value="CheY-like_superfamily"/>
</dbReference>
<dbReference type="eggNOG" id="COG0745">
    <property type="taxonomic scope" value="Bacteria"/>
</dbReference>
<feature type="domain" description="Response regulatory" evidence="2">
    <location>
        <begin position="2"/>
        <end position="136"/>
    </location>
</feature>
<dbReference type="AlphaFoldDB" id="Q2IUU7"/>
<evidence type="ECO:0000313" key="4">
    <source>
        <dbReference type="Proteomes" id="UP000008809"/>
    </source>
</evidence>
<dbReference type="RefSeq" id="WP_011442197.1">
    <property type="nucleotide sequence ID" value="NC_007778.1"/>
</dbReference>
<dbReference type="Gene3D" id="3.40.50.2300">
    <property type="match status" value="1"/>
</dbReference>
<gene>
    <name evidence="3" type="ordered locus">RPB_3317</name>
</gene>
<dbReference type="GO" id="GO:0000160">
    <property type="term" value="P:phosphorelay signal transduction system"/>
    <property type="evidence" value="ECO:0007669"/>
    <property type="project" value="InterPro"/>
</dbReference>
<protein>
    <submittedName>
        <fullName evidence="3">Response regulator receiver domain protein</fullName>
    </submittedName>
</protein>
<proteinExistence type="predicted"/>
<dbReference type="Proteomes" id="UP000008809">
    <property type="component" value="Chromosome"/>
</dbReference>
<organism evidence="3 4">
    <name type="scientific">Rhodopseudomonas palustris (strain HaA2)</name>
    <dbReference type="NCBI Taxonomy" id="316058"/>
    <lineage>
        <taxon>Bacteria</taxon>
        <taxon>Pseudomonadati</taxon>
        <taxon>Pseudomonadota</taxon>
        <taxon>Alphaproteobacteria</taxon>
        <taxon>Hyphomicrobiales</taxon>
        <taxon>Nitrobacteraceae</taxon>
        <taxon>Rhodopseudomonas</taxon>
    </lineage>
</organism>
<dbReference type="PROSITE" id="PS50110">
    <property type="entry name" value="RESPONSE_REGULATORY"/>
    <property type="match status" value="1"/>
</dbReference>
<evidence type="ECO:0000259" key="2">
    <source>
        <dbReference type="PROSITE" id="PS50110"/>
    </source>
</evidence>
<dbReference type="STRING" id="316058.RPB_3317"/>
<feature type="modified residue" description="4-aspartylphosphate" evidence="1">
    <location>
        <position position="54"/>
    </location>
</feature>
<reference evidence="3 4" key="1">
    <citation type="submission" date="2006-01" db="EMBL/GenBank/DDBJ databases">
        <title>Complete sequence of Rhodopseudomonas palustris HaA2.</title>
        <authorList>
            <consortium name="US DOE Joint Genome Institute"/>
            <person name="Copeland A."/>
            <person name="Lucas S."/>
            <person name="Lapidus A."/>
            <person name="Barry K."/>
            <person name="Detter J.C."/>
            <person name="Glavina T."/>
            <person name="Hammon N."/>
            <person name="Israni S."/>
            <person name="Pitluck S."/>
            <person name="Chain P."/>
            <person name="Malfatti S."/>
            <person name="Shin M."/>
            <person name="Vergez L."/>
            <person name="Schmutz J."/>
            <person name="Larimer F."/>
            <person name="Land M."/>
            <person name="Hauser L."/>
            <person name="Pelletier D.A."/>
            <person name="Kyrpides N."/>
            <person name="Anderson I."/>
            <person name="Oda Y."/>
            <person name="Harwood C.S."/>
            <person name="Richardson P."/>
        </authorList>
    </citation>
    <scope>NUCLEOTIDE SEQUENCE [LARGE SCALE GENOMIC DNA]</scope>
    <source>
        <strain evidence="3 4">HaA2</strain>
    </source>
</reference>
<dbReference type="OrthoDB" id="5520457at2"/>
<dbReference type="SUPFAM" id="SSF52172">
    <property type="entry name" value="CheY-like"/>
    <property type="match status" value="1"/>
</dbReference>
<dbReference type="InterPro" id="IPR001789">
    <property type="entry name" value="Sig_transdc_resp-reg_receiver"/>
</dbReference>
<keyword evidence="1" id="KW-0597">Phosphoprotein</keyword>
<evidence type="ECO:0000256" key="1">
    <source>
        <dbReference type="PROSITE-ProRule" id="PRU00169"/>
    </source>
</evidence>
<sequence>MKVLLVEDEEHKANDLTARLYKLGIAKHDLTTVSGVRHAVLHVTEGHFSLIIVDMALPTFSDISSEGSGGGDAQAVGGIEVLRALFAAGVSSTIIIVTQYPDIIVSGTRVRLTSAARVLSKKYKQNVLGAVLYSYKSPDWETAFDTLVRKAQ</sequence>
<dbReference type="HOGENOM" id="CLU_138528_0_0_5"/>
<evidence type="ECO:0000313" key="3">
    <source>
        <dbReference type="EMBL" id="ABD08013.1"/>
    </source>
</evidence>